<dbReference type="EMBL" id="BK016244">
    <property type="protein sequence ID" value="DAG04588.1"/>
    <property type="molecule type" value="Genomic_DNA"/>
</dbReference>
<evidence type="ECO:0000313" key="1">
    <source>
        <dbReference type="EMBL" id="DAG04588.1"/>
    </source>
</evidence>
<accession>A0A8S5VCZ7</accession>
<proteinExistence type="predicted"/>
<protein>
    <submittedName>
        <fullName evidence="1">Uncharacterized protein</fullName>
    </submittedName>
</protein>
<reference evidence="1" key="1">
    <citation type="journal article" date="2021" name="Proc. Natl. Acad. Sci. U.S.A.">
        <title>A Catalog of Tens of Thousands of Viruses from Human Metagenomes Reveals Hidden Associations with Chronic Diseases.</title>
        <authorList>
            <person name="Tisza M.J."/>
            <person name="Buck C.B."/>
        </authorList>
    </citation>
    <scope>NUCLEOTIDE SEQUENCE</scope>
    <source>
        <strain evidence="1">CtDXu9</strain>
    </source>
</reference>
<organism evidence="1">
    <name type="scientific">Siphoviridae sp. ctDXu9</name>
    <dbReference type="NCBI Taxonomy" id="2825387"/>
    <lineage>
        <taxon>Viruses</taxon>
        <taxon>Duplodnaviria</taxon>
        <taxon>Heunggongvirae</taxon>
        <taxon>Uroviricota</taxon>
        <taxon>Caudoviricetes</taxon>
    </lineage>
</organism>
<sequence length="162" mass="18680">MGFFCPDGTLLIVLKLKDGTYKSIDVNLGAEKYKSLCKENDITNNVPVLVTQEHVNKLDKEIKPKYEWGKWKLDYFRFTDPFCYGRNVLLDCIVRTNGKRVQVKYKGIKASASCNIEAGDEFSYEFGKNLAKRRLIAKLIEIYANDISGQKHDIKFKENKLN</sequence>
<name>A0A8S5VCZ7_9CAUD</name>